<dbReference type="Pfam" id="PF00646">
    <property type="entry name" value="F-box"/>
    <property type="match status" value="1"/>
</dbReference>
<feature type="domain" description="F-box" evidence="1">
    <location>
        <begin position="30"/>
        <end position="72"/>
    </location>
</feature>
<keyword evidence="3" id="KW-1185">Reference proteome</keyword>
<organism evidence="2 3">
    <name type="scientific">Oldenlandia corymbosa var. corymbosa</name>
    <dbReference type="NCBI Taxonomy" id="529605"/>
    <lineage>
        <taxon>Eukaryota</taxon>
        <taxon>Viridiplantae</taxon>
        <taxon>Streptophyta</taxon>
        <taxon>Embryophyta</taxon>
        <taxon>Tracheophyta</taxon>
        <taxon>Spermatophyta</taxon>
        <taxon>Magnoliopsida</taxon>
        <taxon>eudicotyledons</taxon>
        <taxon>Gunneridae</taxon>
        <taxon>Pentapetalae</taxon>
        <taxon>asterids</taxon>
        <taxon>lamiids</taxon>
        <taxon>Gentianales</taxon>
        <taxon>Rubiaceae</taxon>
        <taxon>Rubioideae</taxon>
        <taxon>Spermacoceae</taxon>
        <taxon>Hedyotis-Oldenlandia complex</taxon>
        <taxon>Oldenlandia</taxon>
    </lineage>
</organism>
<dbReference type="InterPro" id="IPR032675">
    <property type="entry name" value="LRR_dom_sf"/>
</dbReference>
<dbReference type="Gene3D" id="3.80.10.10">
    <property type="entry name" value="Ribonuclease Inhibitor"/>
    <property type="match status" value="1"/>
</dbReference>
<dbReference type="PANTHER" id="PTHR38926:SF80">
    <property type="entry name" value="F-BOX DOMAIN, LEUCINE-RICH REPEAT DOMAIN SUPERFAMILY"/>
    <property type="match status" value="1"/>
</dbReference>
<sequence>MLVFRLASVHCIHRFMCEGKEMEGADSRPWDDLLPDALGLIFKNLSLREKLTVIPVVCKSWSKVVTGPYCWQEIDIEGWSHGTDPYGNAPAKVDKMLRVLITRSSGSLRTLCVSGLKLESTFQFILEHVHSLQTLKLPRSAISDSLMESNAQKLSTLTYLDLSYCSKIGAGAMEAIGKNCKSLARLSRNMHPLDVEGKLSQNDEAHAIATTMPKLKHLEMAYHLVDTKGVLDIINSCPDLEFLDLRGCWEVKLDEQYLKETSPNLTVLGPQVVDHYEEISWECCSDYSDSLYDYDSDMIWDDEDRLEMRFYAGSSEETAYGWPPSP</sequence>
<dbReference type="PANTHER" id="PTHR38926">
    <property type="entry name" value="F-BOX DOMAIN CONTAINING PROTEIN, EXPRESSED"/>
    <property type="match status" value="1"/>
</dbReference>
<protein>
    <submittedName>
        <fullName evidence="2">OLC1v1017364C1</fullName>
    </submittedName>
</protein>
<dbReference type="EMBL" id="OX459125">
    <property type="protein sequence ID" value="CAI9116264.1"/>
    <property type="molecule type" value="Genomic_DNA"/>
</dbReference>
<name>A0AAV1E9A6_OLDCO</name>
<dbReference type="Proteomes" id="UP001161247">
    <property type="component" value="Chromosome 8"/>
</dbReference>
<dbReference type="SUPFAM" id="SSF52047">
    <property type="entry name" value="RNI-like"/>
    <property type="match status" value="1"/>
</dbReference>
<evidence type="ECO:0000313" key="2">
    <source>
        <dbReference type="EMBL" id="CAI9116264.1"/>
    </source>
</evidence>
<reference evidence="2" key="1">
    <citation type="submission" date="2023-03" db="EMBL/GenBank/DDBJ databases">
        <authorList>
            <person name="Julca I."/>
        </authorList>
    </citation>
    <scope>NUCLEOTIDE SEQUENCE</scope>
</reference>
<accession>A0AAV1E9A6</accession>
<dbReference type="InterPro" id="IPR001611">
    <property type="entry name" value="Leu-rich_rpt"/>
</dbReference>
<gene>
    <name evidence="2" type="ORF">OLC1_LOCUS22612</name>
</gene>
<dbReference type="Pfam" id="PF13516">
    <property type="entry name" value="LRR_6"/>
    <property type="match status" value="1"/>
</dbReference>
<proteinExistence type="predicted"/>
<dbReference type="FunFam" id="1.20.1280.50:FF:000022">
    <property type="entry name" value="F-box protein FBW2"/>
    <property type="match status" value="1"/>
</dbReference>
<dbReference type="AlphaFoldDB" id="A0AAV1E9A6"/>
<evidence type="ECO:0000313" key="3">
    <source>
        <dbReference type="Proteomes" id="UP001161247"/>
    </source>
</evidence>
<evidence type="ECO:0000259" key="1">
    <source>
        <dbReference type="Pfam" id="PF00646"/>
    </source>
</evidence>
<dbReference type="InterPro" id="IPR001810">
    <property type="entry name" value="F-box_dom"/>
</dbReference>
<dbReference type="Gene3D" id="1.20.1280.50">
    <property type="match status" value="1"/>
</dbReference>